<reference evidence="2" key="1">
    <citation type="journal article" date="2024" name="Gigascience">
        <title>Chromosome-level genome of the poultry shaft louse Menopon gallinae provides insight into the host-switching and adaptive evolution of parasitic lice.</title>
        <authorList>
            <person name="Xu Y."/>
            <person name="Ma L."/>
            <person name="Liu S."/>
            <person name="Liang Y."/>
            <person name="Liu Q."/>
            <person name="He Z."/>
            <person name="Tian L."/>
            <person name="Duan Y."/>
            <person name="Cai W."/>
            <person name="Li H."/>
            <person name="Song F."/>
        </authorList>
    </citation>
    <scope>NUCLEOTIDE SEQUENCE</scope>
    <source>
        <strain evidence="2">Cailab_2023a</strain>
    </source>
</reference>
<organism evidence="2">
    <name type="scientific">Menopon gallinae</name>
    <name type="common">poultry shaft louse</name>
    <dbReference type="NCBI Taxonomy" id="328185"/>
    <lineage>
        <taxon>Eukaryota</taxon>
        <taxon>Metazoa</taxon>
        <taxon>Ecdysozoa</taxon>
        <taxon>Arthropoda</taxon>
        <taxon>Hexapoda</taxon>
        <taxon>Insecta</taxon>
        <taxon>Pterygota</taxon>
        <taxon>Neoptera</taxon>
        <taxon>Paraneoptera</taxon>
        <taxon>Psocodea</taxon>
        <taxon>Troctomorpha</taxon>
        <taxon>Phthiraptera</taxon>
        <taxon>Amblycera</taxon>
        <taxon>Menoponidae</taxon>
        <taxon>Menopon</taxon>
    </lineage>
</organism>
<evidence type="ECO:0000256" key="1">
    <source>
        <dbReference type="SAM" id="Coils"/>
    </source>
</evidence>
<dbReference type="EMBL" id="JARGDH010000003">
    <property type="protein sequence ID" value="KAL0273037.1"/>
    <property type="molecule type" value="Genomic_DNA"/>
</dbReference>
<sequence length="269" mass="31127">MTASEIQRIRSLQEKGLWFRESKSMLHSRGTATKDFGNRSVATAALHLLQRIDFGVDGVTMAEDRSSAIPRNGQYRELIKLVNLQKEQLNVQLCDLTKLDAEIAYWECKCREQRLLLEHIRRERAELERQSRRNERLLATLAGVEEESERVKRQGESIESEIALLRSEVSNRESELLRWKEKVKLLLDDLRTEETTSAEDLVSMMECVISERRQQLEQLTNEMKEANLRGLLCPAAERVRDGNVRKMVGYPRQLQDAVATNKNPHGVWV</sequence>
<keyword evidence="1" id="KW-0175">Coiled coil</keyword>
<comment type="caution">
    <text evidence="2">The sequence shown here is derived from an EMBL/GenBank/DDBJ whole genome shotgun (WGS) entry which is preliminary data.</text>
</comment>
<name>A0AAW2HUA4_9NEOP</name>
<protein>
    <submittedName>
        <fullName evidence="2">Uncharacterized protein</fullName>
    </submittedName>
</protein>
<evidence type="ECO:0000313" key="2">
    <source>
        <dbReference type="EMBL" id="KAL0273037.1"/>
    </source>
</evidence>
<accession>A0AAW2HUA4</accession>
<gene>
    <name evidence="2" type="ORF">PYX00_005812</name>
</gene>
<proteinExistence type="predicted"/>
<dbReference type="AlphaFoldDB" id="A0AAW2HUA4"/>
<feature type="coiled-coil region" evidence="1">
    <location>
        <begin position="110"/>
        <end position="161"/>
    </location>
</feature>